<comment type="caution">
    <text evidence="9">The sequence shown here is derived from an EMBL/GenBank/DDBJ whole genome shotgun (WGS) entry which is preliminary data.</text>
</comment>
<dbReference type="Pfam" id="PF01435">
    <property type="entry name" value="Peptidase_M48"/>
    <property type="match status" value="1"/>
</dbReference>
<reference evidence="9 10" key="1">
    <citation type="journal article" date="2016" name="Nat. Commun.">
        <title>Thousands of microbial genomes shed light on interconnected biogeochemical processes in an aquifer system.</title>
        <authorList>
            <person name="Anantharaman K."/>
            <person name="Brown C.T."/>
            <person name="Hug L.A."/>
            <person name="Sharon I."/>
            <person name="Castelle C.J."/>
            <person name="Probst A.J."/>
            <person name="Thomas B.C."/>
            <person name="Singh A."/>
            <person name="Wilkins M.J."/>
            <person name="Karaoz U."/>
            <person name="Brodie E.L."/>
            <person name="Williams K.H."/>
            <person name="Hubbard S.S."/>
            <person name="Banfield J.F."/>
        </authorList>
    </citation>
    <scope>NUCLEOTIDE SEQUENCE [LARGE SCALE GENOMIC DNA]</scope>
</reference>
<evidence type="ECO:0000256" key="4">
    <source>
        <dbReference type="ARBA" id="ARBA00022833"/>
    </source>
</evidence>
<gene>
    <name evidence="9" type="ORF">A2074_02585</name>
</gene>
<dbReference type="GO" id="GO:0046872">
    <property type="term" value="F:metal ion binding"/>
    <property type="evidence" value="ECO:0007669"/>
    <property type="project" value="UniProtKB-KW"/>
</dbReference>
<dbReference type="GO" id="GO:0006508">
    <property type="term" value="P:proteolysis"/>
    <property type="evidence" value="ECO:0007669"/>
    <property type="project" value="UniProtKB-KW"/>
</dbReference>
<feature type="transmembrane region" description="Helical" evidence="7">
    <location>
        <begin position="72"/>
        <end position="93"/>
    </location>
</feature>
<evidence type="ECO:0000313" key="9">
    <source>
        <dbReference type="EMBL" id="OFW32310.1"/>
    </source>
</evidence>
<dbReference type="EMBL" id="MELI01000100">
    <property type="protein sequence ID" value="OFW32310.1"/>
    <property type="molecule type" value="Genomic_DNA"/>
</dbReference>
<keyword evidence="2" id="KW-0479">Metal-binding</keyword>
<feature type="domain" description="Peptidase M48" evidence="8">
    <location>
        <begin position="121"/>
        <end position="264"/>
    </location>
</feature>
<comment type="similarity">
    <text evidence="6">Belongs to the peptidase M48 family.</text>
</comment>
<dbReference type="InterPro" id="IPR001915">
    <property type="entry name" value="Peptidase_M48"/>
</dbReference>
<organism evidence="9 10">
    <name type="scientific">Candidatus Aquicultor primus</name>
    <dbReference type="NCBI Taxonomy" id="1797195"/>
    <lineage>
        <taxon>Bacteria</taxon>
        <taxon>Bacillati</taxon>
        <taxon>Actinomycetota</taxon>
        <taxon>Candidatus Aquicultoria</taxon>
        <taxon>Candidatus Aquicultorales</taxon>
        <taxon>Candidatus Aquicultoraceae</taxon>
        <taxon>Candidatus Aquicultor</taxon>
    </lineage>
</organism>
<sequence>MTETPSRNTRISITGLLVLGAAAFAAIGYNIDRWLANGFAVKRVAETCAGFGTGCKDAYISIAQIIGSPHNLLISLAIIAFSAALVKAVFVLASARRMAAGYINIGEELPRIKRLLIGLNAEDMRVRVADDEAPAAFTHGLLAPSICISKRLIDKLKDDELAALLAHEIGHVRRRDNLAIFAALFVRDFLWPLPISHYLLALFVREKEYAADDFAVELTSKPVELAEAIVSVARATQRSMTFSPAYATFFSGKATAKDRVQRLLDPEIKGRPSISKLMLSIAVSATIVLIVAGFAYGQPAIDSHAVGSCGMGPECAAENYECCK</sequence>
<dbReference type="GO" id="GO:0004222">
    <property type="term" value="F:metalloendopeptidase activity"/>
    <property type="evidence" value="ECO:0007669"/>
    <property type="project" value="InterPro"/>
</dbReference>
<evidence type="ECO:0000256" key="6">
    <source>
        <dbReference type="RuleBase" id="RU003983"/>
    </source>
</evidence>
<keyword evidence="3 6" id="KW-0378">Hydrolase</keyword>
<feature type="transmembrane region" description="Helical" evidence="7">
    <location>
        <begin position="277"/>
        <end position="296"/>
    </location>
</feature>
<dbReference type="PANTHER" id="PTHR34978:SF3">
    <property type="entry name" value="SLR0241 PROTEIN"/>
    <property type="match status" value="1"/>
</dbReference>
<keyword evidence="1 6" id="KW-0645">Protease</keyword>
<evidence type="ECO:0000256" key="2">
    <source>
        <dbReference type="ARBA" id="ARBA00022723"/>
    </source>
</evidence>
<keyword evidence="7" id="KW-0472">Membrane</keyword>
<feature type="transmembrane region" description="Helical" evidence="7">
    <location>
        <begin position="12"/>
        <end position="31"/>
    </location>
</feature>
<dbReference type="AlphaFoldDB" id="A0A1F2UH26"/>
<evidence type="ECO:0000313" key="10">
    <source>
        <dbReference type="Proteomes" id="UP000178086"/>
    </source>
</evidence>
<proteinExistence type="inferred from homology"/>
<keyword evidence="5 6" id="KW-0482">Metalloprotease</keyword>
<evidence type="ECO:0000256" key="1">
    <source>
        <dbReference type="ARBA" id="ARBA00022670"/>
    </source>
</evidence>
<evidence type="ECO:0000256" key="5">
    <source>
        <dbReference type="ARBA" id="ARBA00023049"/>
    </source>
</evidence>
<dbReference type="Proteomes" id="UP000178086">
    <property type="component" value="Unassembled WGS sequence"/>
</dbReference>
<keyword evidence="7" id="KW-1133">Transmembrane helix</keyword>
<accession>A0A1F2UH26</accession>
<keyword evidence="4 6" id="KW-0862">Zinc</keyword>
<dbReference type="Gene3D" id="3.30.2010.10">
    <property type="entry name" value="Metalloproteases ('zincins'), catalytic domain"/>
    <property type="match status" value="1"/>
</dbReference>
<comment type="cofactor">
    <cofactor evidence="6">
        <name>Zn(2+)</name>
        <dbReference type="ChEBI" id="CHEBI:29105"/>
    </cofactor>
    <text evidence="6">Binds 1 zinc ion per subunit.</text>
</comment>
<evidence type="ECO:0000259" key="8">
    <source>
        <dbReference type="Pfam" id="PF01435"/>
    </source>
</evidence>
<protein>
    <recommendedName>
        <fullName evidence="8">Peptidase M48 domain-containing protein</fullName>
    </recommendedName>
</protein>
<dbReference type="CDD" id="cd07326">
    <property type="entry name" value="M56_BlaR1_MecR1_like"/>
    <property type="match status" value="1"/>
</dbReference>
<evidence type="ECO:0000256" key="3">
    <source>
        <dbReference type="ARBA" id="ARBA00022801"/>
    </source>
</evidence>
<dbReference type="InterPro" id="IPR052173">
    <property type="entry name" value="Beta-lactam_resp_regulator"/>
</dbReference>
<name>A0A1F2UH26_9ACTN</name>
<keyword evidence="7" id="KW-0812">Transmembrane</keyword>
<dbReference type="PANTHER" id="PTHR34978">
    <property type="entry name" value="POSSIBLE SENSOR-TRANSDUCER PROTEIN BLAR"/>
    <property type="match status" value="1"/>
</dbReference>
<evidence type="ECO:0000256" key="7">
    <source>
        <dbReference type="SAM" id="Phobius"/>
    </source>
</evidence>